<proteinExistence type="predicted"/>
<name>A0ACB9A096_9ASTR</name>
<accession>A0ACB9A096</accession>
<comment type="caution">
    <text evidence="1">The sequence shown here is derived from an EMBL/GenBank/DDBJ whole genome shotgun (WGS) entry which is preliminary data.</text>
</comment>
<evidence type="ECO:0000313" key="2">
    <source>
        <dbReference type="Proteomes" id="UP001056120"/>
    </source>
</evidence>
<gene>
    <name evidence="1" type="ORF">L1987_73285</name>
</gene>
<sequence>MVFPTIPIPSIPISYLYFVQFHHLLQGDLDLFSRIHSSALCIYCETLRSTPTPPFIRQTKLPLIIHKSDSPIQNSEIRSVLRTEVGRTINLGSGIVCHL</sequence>
<dbReference type="Proteomes" id="UP001056120">
    <property type="component" value="Linkage Group LG25"/>
</dbReference>
<reference evidence="1 2" key="2">
    <citation type="journal article" date="2022" name="Mol. Ecol. Resour.">
        <title>The genomes of chicory, endive, great burdock and yacon provide insights into Asteraceae paleo-polyploidization history and plant inulin production.</title>
        <authorList>
            <person name="Fan W."/>
            <person name="Wang S."/>
            <person name="Wang H."/>
            <person name="Wang A."/>
            <person name="Jiang F."/>
            <person name="Liu H."/>
            <person name="Zhao H."/>
            <person name="Xu D."/>
            <person name="Zhang Y."/>
        </authorList>
    </citation>
    <scope>NUCLEOTIDE SEQUENCE [LARGE SCALE GENOMIC DNA]</scope>
    <source>
        <strain evidence="2">cv. Yunnan</strain>
        <tissue evidence="1">Leaves</tissue>
    </source>
</reference>
<protein>
    <submittedName>
        <fullName evidence="1">Uncharacterized protein</fullName>
    </submittedName>
</protein>
<keyword evidence="2" id="KW-1185">Reference proteome</keyword>
<evidence type="ECO:0000313" key="1">
    <source>
        <dbReference type="EMBL" id="KAI3703318.1"/>
    </source>
</evidence>
<organism evidence="1 2">
    <name type="scientific">Smallanthus sonchifolius</name>
    <dbReference type="NCBI Taxonomy" id="185202"/>
    <lineage>
        <taxon>Eukaryota</taxon>
        <taxon>Viridiplantae</taxon>
        <taxon>Streptophyta</taxon>
        <taxon>Embryophyta</taxon>
        <taxon>Tracheophyta</taxon>
        <taxon>Spermatophyta</taxon>
        <taxon>Magnoliopsida</taxon>
        <taxon>eudicotyledons</taxon>
        <taxon>Gunneridae</taxon>
        <taxon>Pentapetalae</taxon>
        <taxon>asterids</taxon>
        <taxon>campanulids</taxon>
        <taxon>Asterales</taxon>
        <taxon>Asteraceae</taxon>
        <taxon>Asteroideae</taxon>
        <taxon>Heliantheae alliance</taxon>
        <taxon>Millerieae</taxon>
        <taxon>Smallanthus</taxon>
    </lineage>
</organism>
<reference evidence="2" key="1">
    <citation type="journal article" date="2022" name="Mol. Ecol. Resour.">
        <title>The genomes of chicory, endive, great burdock and yacon provide insights into Asteraceae palaeo-polyploidization history and plant inulin production.</title>
        <authorList>
            <person name="Fan W."/>
            <person name="Wang S."/>
            <person name="Wang H."/>
            <person name="Wang A."/>
            <person name="Jiang F."/>
            <person name="Liu H."/>
            <person name="Zhao H."/>
            <person name="Xu D."/>
            <person name="Zhang Y."/>
        </authorList>
    </citation>
    <scope>NUCLEOTIDE SEQUENCE [LARGE SCALE GENOMIC DNA]</scope>
    <source>
        <strain evidence="2">cv. Yunnan</strain>
    </source>
</reference>
<dbReference type="EMBL" id="CM042042">
    <property type="protein sequence ID" value="KAI3703318.1"/>
    <property type="molecule type" value="Genomic_DNA"/>
</dbReference>